<dbReference type="Proteomes" id="UP000004478">
    <property type="component" value="Unassembled WGS sequence"/>
</dbReference>
<dbReference type="PATRIC" id="fig|1225176.3.peg.4253"/>
<proteinExistence type="predicted"/>
<feature type="domain" description="Xylose isomerase-like TIM barrel" evidence="1">
    <location>
        <begin position="70"/>
        <end position="317"/>
    </location>
</feature>
<dbReference type="PANTHER" id="PTHR12110">
    <property type="entry name" value="HYDROXYPYRUVATE ISOMERASE"/>
    <property type="match status" value="1"/>
</dbReference>
<keyword evidence="2" id="KW-0413">Isomerase</keyword>
<gene>
    <name evidence="2" type="ORF">B879_03984</name>
</gene>
<name>K1LAI6_CECL9</name>
<dbReference type="PANTHER" id="PTHR12110:SF21">
    <property type="entry name" value="XYLOSE ISOMERASE-LIKE TIM BARREL DOMAIN-CONTAINING PROTEIN"/>
    <property type="match status" value="1"/>
</dbReference>
<dbReference type="EMBL" id="AMGM01000132">
    <property type="protein sequence ID" value="EKB47413.1"/>
    <property type="molecule type" value="Genomic_DNA"/>
</dbReference>
<dbReference type="GO" id="GO:0016853">
    <property type="term" value="F:isomerase activity"/>
    <property type="evidence" value="ECO:0007669"/>
    <property type="project" value="UniProtKB-KW"/>
</dbReference>
<dbReference type="AlphaFoldDB" id="K1LAI6"/>
<organism evidence="2 3">
    <name type="scientific">Cecembia lonarensis (strain CCUG 58316 / KCTC 22772 / LW9)</name>
    <dbReference type="NCBI Taxonomy" id="1225176"/>
    <lineage>
        <taxon>Bacteria</taxon>
        <taxon>Pseudomonadati</taxon>
        <taxon>Bacteroidota</taxon>
        <taxon>Cytophagia</taxon>
        <taxon>Cytophagales</taxon>
        <taxon>Cyclobacteriaceae</taxon>
        <taxon>Cecembia</taxon>
    </lineage>
</organism>
<dbReference type="InterPro" id="IPR013022">
    <property type="entry name" value="Xyl_isomerase-like_TIM-brl"/>
</dbReference>
<evidence type="ECO:0000313" key="2">
    <source>
        <dbReference type="EMBL" id="EKB47413.1"/>
    </source>
</evidence>
<dbReference type="InterPro" id="IPR050312">
    <property type="entry name" value="IolE/XylAMocC-like"/>
</dbReference>
<dbReference type="InterPro" id="IPR036237">
    <property type="entry name" value="Xyl_isomerase-like_sf"/>
</dbReference>
<comment type="caution">
    <text evidence="2">The sequence shown here is derived from an EMBL/GenBank/DDBJ whole genome shotgun (WGS) entry which is preliminary data.</text>
</comment>
<dbReference type="Gene3D" id="3.20.20.150">
    <property type="entry name" value="Divalent-metal-dependent TIM barrel enzymes"/>
    <property type="match status" value="1"/>
</dbReference>
<evidence type="ECO:0000259" key="1">
    <source>
        <dbReference type="Pfam" id="PF01261"/>
    </source>
</evidence>
<accession>K1LAI6</accession>
<dbReference type="SUPFAM" id="SSF51658">
    <property type="entry name" value="Xylose isomerase-like"/>
    <property type="match status" value="1"/>
</dbReference>
<protein>
    <submittedName>
        <fullName evidence="2">Xylose isomerase-like TIM barrel</fullName>
    </submittedName>
</protein>
<reference evidence="2 3" key="1">
    <citation type="journal article" date="2012" name="J. Bacteriol.">
        <title>Draft Genome Sequence of Cecembia lonarensis Strain LW9T, Isolated from Lonar Lake, a Haloalkaline Lake in India.</title>
        <authorList>
            <person name="Shivaji S."/>
            <person name="Ara S."/>
            <person name="Singh A."/>
            <person name="Pinnaka A.K."/>
        </authorList>
    </citation>
    <scope>NUCLEOTIDE SEQUENCE [LARGE SCALE GENOMIC DNA]</scope>
    <source>
        <strain evidence="2 3">LW9</strain>
    </source>
</reference>
<keyword evidence="3" id="KW-1185">Reference proteome</keyword>
<dbReference type="Pfam" id="PF01261">
    <property type="entry name" value="AP_endonuc_2"/>
    <property type="match status" value="1"/>
</dbReference>
<evidence type="ECO:0000313" key="3">
    <source>
        <dbReference type="Proteomes" id="UP000004478"/>
    </source>
</evidence>
<sequence>MNIEIGMNLINLRGNSCSMNRRYFIQSSSLIFMSALSMGHMPNFSSENKLRLGGPLFKNYQGPEEWAQTVKAYGYSAAYCPVGLDAKMDDIKKYEQEAKKQDIIIAEVGAWSNPISPDDKTAAEAFEKCTRSLDLADKIGANCCVNIAGSKNSENWAGPHPDNFSEETFDQIVETTRKIIDEVKPSRTFFTLEAMPWIFPESPDSYLRLIKSIDRKAFAVHLDPVNMVVSPAIFYRNGALIKECFQKLGPYIKSCHAKDLILKERTYMPQFDEVIPGRGHMDYSVFLRELKKYPYIPLMMEHLNTEEEYKEGADFILKTNESV</sequence>